<dbReference type="EMBL" id="SMMG02000003">
    <property type="protein sequence ID" value="KAA3480296.1"/>
    <property type="molecule type" value="Genomic_DNA"/>
</dbReference>
<evidence type="ECO:0000313" key="2">
    <source>
        <dbReference type="Proteomes" id="UP000325315"/>
    </source>
</evidence>
<proteinExistence type="predicted"/>
<dbReference type="Proteomes" id="UP000325315">
    <property type="component" value="Unassembled WGS sequence"/>
</dbReference>
<dbReference type="PANTHER" id="PTHR33710:SF64">
    <property type="entry name" value="ENDONUCLEASE_EXONUCLEASE_PHOSPHATASE DOMAIN-CONTAINING PROTEIN"/>
    <property type="match status" value="1"/>
</dbReference>
<name>A0A5B6WG48_9ROSI</name>
<dbReference type="AlphaFoldDB" id="A0A5B6WG48"/>
<evidence type="ECO:0000313" key="1">
    <source>
        <dbReference type="EMBL" id="KAA3480296.1"/>
    </source>
</evidence>
<gene>
    <name evidence="1" type="ORF">EPI10_020742</name>
</gene>
<protein>
    <submittedName>
        <fullName evidence="1">Putative Transposon TX1</fullName>
    </submittedName>
</protein>
<dbReference type="Gene3D" id="3.60.10.10">
    <property type="entry name" value="Endonuclease/exonuclease/phosphatase"/>
    <property type="match status" value="1"/>
</dbReference>
<dbReference type="SUPFAM" id="SSF56219">
    <property type="entry name" value="DNase I-like"/>
    <property type="match status" value="1"/>
</dbReference>
<dbReference type="OrthoDB" id="1881450at2759"/>
<organism evidence="1 2">
    <name type="scientific">Gossypium australe</name>
    <dbReference type="NCBI Taxonomy" id="47621"/>
    <lineage>
        <taxon>Eukaryota</taxon>
        <taxon>Viridiplantae</taxon>
        <taxon>Streptophyta</taxon>
        <taxon>Embryophyta</taxon>
        <taxon>Tracheophyta</taxon>
        <taxon>Spermatophyta</taxon>
        <taxon>Magnoliopsida</taxon>
        <taxon>eudicotyledons</taxon>
        <taxon>Gunneridae</taxon>
        <taxon>Pentapetalae</taxon>
        <taxon>rosids</taxon>
        <taxon>malvids</taxon>
        <taxon>Malvales</taxon>
        <taxon>Malvaceae</taxon>
        <taxon>Malvoideae</taxon>
        <taxon>Gossypium</taxon>
    </lineage>
</organism>
<sequence length="130" mass="15260">MLKGSRDFGMFIDNCKLVDLPLMGKRFTWYGPDKKKSRLDRFLVEEEWLELFDDIQQQGLKRTVSNNIPILLTKGSVDWGPKPFKFFNAWFSNKECPSLSRKEWDEMSGRKGRISGKLRKLKGALRKWNG</sequence>
<accession>A0A5B6WG48</accession>
<dbReference type="InterPro" id="IPR036691">
    <property type="entry name" value="Endo/exonu/phosph_ase_sf"/>
</dbReference>
<reference evidence="2" key="1">
    <citation type="journal article" date="2019" name="Plant Biotechnol. J.">
        <title>Genome sequencing of the Australian wild diploid species Gossypium australe highlights disease resistance and delayed gland morphogenesis.</title>
        <authorList>
            <person name="Cai Y."/>
            <person name="Cai X."/>
            <person name="Wang Q."/>
            <person name="Wang P."/>
            <person name="Zhang Y."/>
            <person name="Cai C."/>
            <person name="Xu Y."/>
            <person name="Wang K."/>
            <person name="Zhou Z."/>
            <person name="Wang C."/>
            <person name="Geng S."/>
            <person name="Li B."/>
            <person name="Dong Q."/>
            <person name="Hou Y."/>
            <person name="Wang H."/>
            <person name="Ai P."/>
            <person name="Liu Z."/>
            <person name="Yi F."/>
            <person name="Sun M."/>
            <person name="An G."/>
            <person name="Cheng J."/>
            <person name="Zhang Y."/>
            <person name="Shi Q."/>
            <person name="Xie Y."/>
            <person name="Shi X."/>
            <person name="Chang Y."/>
            <person name="Huang F."/>
            <person name="Chen Y."/>
            <person name="Hong S."/>
            <person name="Mi L."/>
            <person name="Sun Q."/>
            <person name="Zhang L."/>
            <person name="Zhou B."/>
            <person name="Peng R."/>
            <person name="Zhang X."/>
            <person name="Liu F."/>
        </authorList>
    </citation>
    <scope>NUCLEOTIDE SEQUENCE [LARGE SCALE GENOMIC DNA]</scope>
    <source>
        <strain evidence="2">cv. PA1801</strain>
    </source>
</reference>
<dbReference type="PANTHER" id="PTHR33710">
    <property type="entry name" value="BNAC02G09200D PROTEIN"/>
    <property type="match status" value="1"/>
</dbReference>
<keyword evidence="2" id="KW-1185">Reference proteome</keyword>
<comment type="caution">
    <text evidence="1">The sequence shown here is derived from an EMBL/GenBank/DDBJ whole genome shotgun (WGS) entry which is preliminary data.</text>
</comment>